<keyword evidence="1" id="KW-1133">Transmembrane helix</keyword>
<accession>A0ABW2R3K0</accession>
<keyword evidence="1" id="KW-0812">Transmembrane</keyword>
<comment type="caution">
    <text evidence="2">The sequence shown here is derived from an EMBL/GenBank/DDBJ whole genome shotgun (WGS) entry which is preliminary data.</text>
</comment>
<evidence type="ECO:0000313" key="3">
    <source>
        <dbReference type="Proteomes" id="UP001596495"/>
    </source>
</evidence>
<keyword evidence="3" id="KW-1185">Reference proteome</keyword>
<dbReference type="RefSeq" id="WP_382253021.1">
    <property type="nucleotide sequence ID" value="NZ_JBHTBX010000001.1"/>
</dbReference>
<evidence type="ECO:0000256" key="1">
    <source>
        <dbReference type="SAM" id="Phobius"/>
    </source>
</evidence>
<name>A0ABW2R3K0_9BURK</name>
<keyword evidence="1" id="KW-0472">Membrane</keyword>
<dbReference type="Proteomes" id="UP001596495">
    <property type="component" value="Unassembled WGS sequence"/>
</dbReference>
<organism evidence="2 3">
    <name type="scientific">Hydrogenophaga bisanensis</name>
    <dbReference type="NCBI Taxonomy" id="439611"/>
    <lineage>
        <taxon>Bacteria</taxon>
        <taxon>Pseudomonadati</taxon>
        <taxon>Pseudomonadota</taxon>
        <taxon>Betaproteobacteria</taxon>
        <taxon>Burkholderiales</taxon>
        <taxon>Comamonadaceae</taxon>
        <taxon>Hydrogenophaga</taxon>
    </lineage>
</organism>
<evidence type="ECO:0008006" key="4">
    <source>
        <dbReference type="Google" id="ProtNLM"/>
    </source>
</evidence>
<gene>
    <name evidence="2" type="ORF">ACFQNJ_00370</name>
</gene>
<feature type="transmembrane region" description="Helical" evidence="1">
    <location>
        <begin position="81"/>
        <end position="104"/>
    </location>
</feature>
<dbReference type="EMBL" id="JBHTBX010000001">
    <property type="protein sequence ID" value="MFC7432965.1"/>
    <property type="molecule type" value="Genomic_DNA"/>
</dbReference>
<sequence>MDETDAFFTRTVIGPPLSVVLGRRQRRIRSRTGGLDVDLGGPGQRLDQLWRDWLITSHQDDPAGLPRRRPGRLRRWLERHALAVALAGVLSLVTGLVLIGISTWK</sequence>
<proteinExistence type="predicted"/>
<protein>
    <recommendedName>
        <fullName evidence="4">PepSY-associated transmembrane protein</fullName>
    </recommendedName>
</protein>
<reference evidence="3" key="1">
    <citation type="journal article" date="2019" name="Int. J. Syst. Evol. Microbiol.">
        <title>The Global Catalogue of Microorganisms (GCM) 10K type strain sequencing project: providing services to taxonomists for standard genome sequencing and annotation.</title>
        <authorList>
            <consortium name="The Broad Institute Genomics Platform"/>
            <consortium name="The Broad Institute Genome Sequencing Center for Infectious Disease"/>
            <person name="Wu L."/>
            <person name="Ma J."/>
        </authorList>
    </citation>
    <scope>NUCLEOTIDE SEQUENCE [LARGE SCALE GENOMIC DNA]</scope>
    <source>
        <strain evidence="3">CCUG 54518</strain>
    </source>
</reference>
<evidence type="ECO:0000313" key="2">
    <source>
        <dbReference type="EMBL" id="MFC7432965.1"/>
    </source>
</evidence>